<dbReference type="EMBL" id="ML743587">
    <property type="protein sequence ID" value="KAE8136120.1"/>
    <property type="molecule type" value="Genomic_DNA"/>
</dbReference>
<protein>
    <submittedName>
        <fullName evidence="2">Uncharacterized protein</fullName>
    </submittedName>
</protein>
<evidence type="ECO:0000256" key="1">
    <source>
        <dbReference type="SAM" id="MobiDB-lite"/>
    </source>
</evidence>
<dbReference type="AlphaFoldDB" id="A0A5N6SQS2"/>
<gene>
    <name evidence="2" type="ORF">BDV38DRAFT_250627</name>
</gene>
<dbReference type="GeneID" id="43639179"/>
<sequence>MDPRRSIPGNSETTARSSHPGRTCMMHSTATDLRTLQVIKFDPRENGSKAELDFRSHTETSRLFLLMLSVACLMYINGH</sequence>
<proteinExistence type="predicted"/>
<dbReference type="RefSeq" id="XP_031912183.1">
    <property type="nucleotide sequence ID" value="XM_032054969.1"/>
</dbReference>
<feature type="region of interest" description="Disordered" evidence="1">
    <location>
        <begin position="1"/>
        <end position="25"/>
    </location>
</feature>
<evidence type="ECO:0000313" key="2">
    <source>
        <dbReference type="EMBL" id="KAE8136120.1"/>
    </source>
</evidence>
<feature type="compositionally biased region" description="Polar residues" evidence="1">
    <location>
        <begin position="8"/>
        <end position="17"/>
    </location>
</feature>
<evidence type="ECO:0000313" key="3">
    <source>
        <dbReference type="Proteomes" id="UP000325672"/>
    </source>
</evidence>
<accession>A0A5N6SQS2</accession>
<reference evidence="2 3" key="1">
    <citation type="submission" date="2019-04" db="EMBL/GenBank/DDBJ databases">
        <title>Friends and foes A comparative genomics study of 23 Aspergillus species from section Flavi.</title>
        <authorList>
            <consortium name="DOE Joint Genome Institute"/>
            <person name="Kjaerbolling I."/>
            <person name="Vesth T."/>
            <person name="Frisvad J.C."/>
            <person name="Nybo J.L."/>
            <person name="Theobald S."/>
            <person name="Kildgaard S."/>
            <person name="Isbrandt T."/>
            <person name="Kuo A."/>
            <person name="Sato A."/>
            <person name="Lyhne E.K."/>
            <person name="Kogle M.E."/>
            <person name="Wiebenga A."/>
            <person name="Kun R.S."/>
            <person name="Lubbers R.J."/>
            <person name="Makela M.R."/>
            <person name="Barry K."/>
            <person name="Chovatia M."/>
            <person name="Clum A."/>
            <person name="Daum C."/>
            <person name="Haridas S."/>
            <person name="He G."/>
            <person name="LaButti K."/>
            <person name="Lipzen A."/>
            <person name="Mondo S."/>
            <person name="Riley R."/>
            <person name="Salamov A."/>
            <person name="Simmons B.A."/>
            <person name="Magnuson J.K."/>
            <person name="Henrissat B."/>
            <person name="Mortensen U.H."/>
            <person name="Larsen T.O."/>
            <person name="Devries R.P."/>
            <person name="Grigoriev I.V."/>
            <person name="Machida M."/>
            <person name="Baker S.E."/>
            <person name="Andersen M.R."/>
        </authorList>
    </citation>
    <scope>NUCLEOTIDE SEQUENCE [LARGE SCALE GENOMIC DNA]</scope>
    <source>
        <strain evidence="2 3">CBS 117625</strain>
    </source>
</reference>
<organism evidence="2 3">
    <name type="scientific">Aspergillus pseudotamarii</name>
    <dbReference type="NCBI Taxonomy" id="132259"/>
    <lineage>
        <taxon>Eukaryota</taxon>
        <taxon>Fungi</taxon>
        <taxon>Dikarya</taxon>
        <taxon>Ascomycota</taxon>
        <taxon>Pezizomycotina</taxon>
        <taxon>Eurotiomycetes</taxon>
        <taxon>Eurotiomycetidae</taxon>
        <taxon>Eurotiales</taxon>
        <taxon>Aspergillaceae</taxon>
        <taxon>Aspergillus</taxon>
        <taxon>Aspergillus subgen. Circumdati</taxon>
    </lineage>
</organism>
<dbReference type="Proteomes" id="UP000325672">
    <property type="component" value="Unassembled WGS sequence"/>
</dbReference>
<keyword evidence="3" id="KW-1185">Reference proteome</keyword>
<name>A0A5N6SQS2_ASPPS</name>